<organism evidence="2 3">
    <name type="scientific">Candidatus Lloydbacteria bacterium RIFCSPHIGHO2_02_FULL_50_13</name>
    <dbReference type="NCBI Taxonomy" id="1798661"/>
    <lineage>
        <taxon>Bacteria</taxon>
        <taxon>Candidatus Lloydiibacteriota</taxon>
    </lineage>
</organism>
<dbReference type="SUPFAM" id="SSF46785">
    <property type="entry name" value="Winged helix' DNA-binding domain"/>
    <property type="match status" value="1"/>
</dbReference>
<feature type="domain" description="Transcription regulator TrmB N-terminal" evidence="1">
    <location>
        <begin position="7"/>
        <end position="74"/>
    </location>
</feature>
<sequence length="247" mass="28468">MNPALILKNLGLSEKAAQVYLASLELGEAPVQKLAERAGLKRTTVYYVLEELVAFGALVETKQNKKIEYVPAEPSHLLQRAKERLNDFETALGVFEERRRAVYPKPQILLFYGPAGFKEIWSMIFSSGEKEFRIITPAQSFLGFVKEKYIIDWIIKEKKLLGIKSKQLISDTPYARQVVAKDHREGRQSKFLPKEYPLPFTEIITKEFVAFISSRFDNMLFVVQNDAFAKTRTSLFELLWEKLQKPT</sequence>
<proteinExistence type="predicted"/>
<dbReference type="InterPro" id="IPR002831">
    <property type="entry name" value="Tscrpt_reg_TrmB_N"/>
</dbReference>
<dbReference type="InterPro" id="IPR051797">
    <property type="entry name" value="TrmB-like"/>
</dbReference>
<dbReference type="EMBL" id="MHLL01000012">
    <property type="protein sequence ID" value="OGZ10199.1"/>
    <property type="molecule type" value="Genomic_DNA"/>
</dbReference>
<evidence type="ECO:0000259" key="1">
    <source>
        <dbReference type="Pfam" id="PF01978"/>
    </source>
</evidence>
<reference evidence="2 3" key="1">
    <citation type="journal article" date="2016" name="Nat. Commun.">
        <title>Thousands of microbial genomes shed light on interconnected biogeochemical processes in an aquifer system.</title>
        <authorList>
            <person name="Anantharaman K."/>
            <person name="Brown C.T."/>
            <person name="Hug L.A."/>
            <person name="Sharon I."/>
            <person name="Castelle C.J."/>
            <person name="Probst A.J."/>
            <person name="Thomas B.C."/>
            <person name="Singh A."/>
            <person name="Wilkins M.J."/>
            <person name="Karaoz U."/>
            <person name="Brodie E.L."/>
            <person name="Williams K.H."/>
            <person name="Hubbard S.S."/>
            <person name="Banfield J.F."/>
        </authorList>
    </citation>
    <scope>NUCLEOTIDE SEQUENCE [LARGE SCALE GENOMIC DNA]</scope>
</reference>
<accession>A0A1G2D9A3</accession>
<gene>
    <name evidence="2" type="ORF">A3D65_03400</name>
</gene>
<comment type="caution">
    <text evidence="2">The sequence shown here is derived from an EMBL/GenBank/DDBJ whole genome shotgun (WGS) entry which is preliminary data.</text>
</comment>
<dbReference type="AlphaFoldDB" id="A0A1G2D9A3"/>
<dbReference type="PANTHER" id="PTHR34293">
    <property type="entry name" value="HTH-TYPE TRANSCRIPTIONAL REGULATOR TRMBL2"/>
    <property type="match status" value="1"/>
</dbReference>
<evidence type="ECO:0000313" key="2">
    <source>
        <dbReference type="EMBL" id="OGZ10199.1"/>
    </source>
</evidence>
<dbReference type="Proteomes" id="UP000177996">
    <property type="component" value="Unassembled WGS sequence"/>
</dbReference>
<dbReference type="Pfam" id="PF01978">
    <property type="entry name" value="TrmB"/>
    <property type="match status" value="1"/>
</dbReference>
<dbReference type="STRING" id="1798661.A3D65_03400"/>
<protein>
    <recommendedName>
        <fullName evidence="1">Transcription regulator TrmB N-terminal domain-containing protein</fullName>
    </recommendedName>
</protein>
<evidence type="ECO:0000313" key="3">
    <source>
        <dbReference type="Proteomes" id="UP000177996"/>
    </source>
</evidence>
<dbReference type="PANTHER" id="PTHR34293:SF1">
    <property type="entry name" value="HTH-TYPE TRANSCRIPTIONAL REGULATOR TRMBL2"/>
    <property type="match status" value="1"/>
</dbReference>
<dbReference type="InterPro" id="IPR036388">
    <property type="entry name" value="WH-like_DNA-bd_sf"/>
</dbReference>
<name>A0A1G2D9A3_9BACT</name>
<dbReference type="InterPro" id="IPR036390">
    <property type="entry name" value="WH_DNA-bd_sf"/>
</dbReference>
<dbReference type="Gene3D" id="1.10.10.10">
    <property type="entry name" value="Winged helix-like DNA-binding domain superfamily/Winged helix DNA-binding domain"/>
    <property type="match status" value="1"/>
</dbReference>